<dbReference type="InterPro" id="IPR001173">
    <property type="entry name" value="Glyco_trans_2-like"/>
</dbReference>
<evidence type="ECO:0000256" key="1">
    <source>
        <dbReference type="ARBA" id="ARBA00006739"/>
    </source>
</evidence>
<keyword evidence="6" id="KW-1185">Reference proteome</keyword>
<accession>A0A4R0PQC6</accession>
<evidence type="ECO:0000259" key="4">
    <source>
        <dbReference type="Pfam" id="PF00535"/>
    </source>
</evidence>
<dbReference type="PANTHER" id="PTHR43630:SF1">
    <property type="entry name" value="POLY-BETA-1,6-N-ACETYL-D-GLUCOSAMINE SYNTHASE"/>
    <property type="match status" value="1"/>
</dbReference>
<keyword evidence="2" id="KW-0328">Glycosyltransferase</keyword>
<reference evidence="5 6" key="1">
    <citation type="submission" date="2019-02" db="EMBL/GenBank/DDBJ databases">
        <title>Pedobacter sp. RP-3-21 sp. nov., isolated from Arctic soil.</title>
        <authorList>
            <person name="Dahal R.H."/>
        </authorList>
    </citation>
    <scope>NUCLEOTIDE SEQUENCE [LARGE SCALE GENOMIC DNA]</scope>
    <source>
        <strain evidence="5 6">RP-3-21</strain>
    </source>
</reference>
<dbReference type="RefSeq" id="WP_131532375.1">
    <property type="nucleotide sequence ID" value="NZ_SJSO01000016.1"/>
</dbReference>
<organism evidence="5 6">
    <name type="scientific">Pedobacter psychrodurus</name>
    <dbReference type="NCBI Taxonomy" id="2530456"/>
    <lineage>
        <taxon>Bacteria</taxon>
        <taxon>Pseudomonadati</taxon>
        <taxon>Bacteroidota</taxon>
        <taxon>Sphingobacteriia</taxon>
        <taxon>Sphingobacteriales</taxon>
        <taxon>Sphingobacteriaceae</taxon>
        <taxon>Pedobacter</taxon>
    </lineage>
</organism>
<dbReference type="Gene3D" id="3.90.550.10">
    <property type="entry name" value="Spore Coat Polysaccharide Biosynthesis Protein SpsA, Chain A"/>
    <property type="match status" value="1"/>
</dbReference>
<dbReference type="CDD" id="cd00761">
    <property type="entry name" value="Glyco_tranf_GTA_type"/>
    <property type="match status" value="1"/>
</dbReference>
<keyword evidence="3 5" id="KW-0808">Transferase</keyword>
<proteinExistence type="inferred from homology"/>
<dbReference type="GO" id="GO:0016757">
    <property type="term" value="F:glycosyltransferase activity"/>
    <property type="evidence" value="ECO:0007669"/>
    <property type="project" value="UniProtKB-KW"/>
</dbReference>
<dbReference type="Pfam" id="PF00535">
    <property type="entry name" value="Glycos_transf_2"/>
    <property type="match status" value="1"/>
</dbReference>
<dbReference type="OrthoDB" id="1016922at2"/>
<dbReference type="PANTHER" id="PTHR43630">
    <property type="entry name" value="POLY-BETA-1,6-N-ACETYL-D-GLUCOSAMINE SYNTHASE"/>
    <property type="match status" value="1"/>
</dbReference>
<dbReference type="Proteomes" id="UP000293925">
    <property type="component" value="Unassembled WGS sequence"/>
</dbReference>
<dbReference type="AlphaFoldDB" id="A0A4R0PQC6"/>
<sequence length="287" mass="32618">MKTIFSAPKWLDQYEFTFKSINEVPPSFFQGINKKLKELQSPKPVVTILIAAWNEELNILRNISSLANLVTDYPLEIIVVNNNSTDRTQQTLDNLSVTSYFQEIQGCGPARQMGMERAGGEYILLADADCVYPTNWVNDMMEKLTIPGTACVYGRYSFIPEPGFSRWKLFVLEKLKDLAAELRQVKRPYLNAFGISMGYVKAFGLQAGYIMHNTRGDDGRLCFDLMKFGKILPVRTNRARAWTAPRTLQRDGDFATALRSRLKLEFSNLTSLLRAHPAHDTKTSKNE</sequence>
<feature type="domain" description="Glycosyltransferase 2-like" evidence="4">
    <location>
        <begin position="47"/>
        <end position="169"/>
    </location>
</feature>
<dbReference type="InterPro" id="IPR029044">
    <property type="entry name" value="Nucleotide-diphossugar_trans"/>
</dbReference>
<evidence type="ECO:0000256" key="2">
    <source>
        <dbReference type="ARBA" id="ARBA00022676"/>
    </source>
</evidence>
<dbReference type="SUPFAM" id="SSF53448">
    <property type="entry name" value="Nucleotide-diphospho-sugar transferases"/>
    <property type="match status" value="1"/>
</dbReference>
<dbReference type="EMBL" id="SJSO01000016">
    <property type="protein sequence ID" value="TCD23404.1"/>
    <property type="molecule type" value="Genomic_DNA"/>
</dbReference>
<gene>
    <name evidence="5" type="ORF">EZ456_17520</name>
</gene>
<protein>
    <submittedName>
        <fullName evidence="5">Glycosyltransferase family 2 protein</fullName>
    </submittedName>
</protein>
<evidence type="ECO:0000313" key="5">
    <source>
        <dbReference type="EMBL" id="TCD23404.1"/>
    </source>
</evidence>
<evidence type="ECO:0000256" key="3">
    <source>
        <dbReference type="ARBA" id="ARBA00022679"/>
    </source>
</evidence>
<comment type="caution">
    <text evidence="5">The sequence shown here is derived from an EMBL/GenBank/DDBJ whole genome shotgun (WGS) entry which is preliminary data.</text>
</comment>
<evidence type="ECO:0000313" key="6">
    <source>
        <dbReference type="Proteomes" id="UP000293925"/>
    </source>
</evidence>
<comment type="similarity">
    <text evidence="1">Belongs to the glycosyltransferase 2 family.</text>
</comment>
<name>A0A4R0PQC6_9SPHI</name>